<dbReference type="AlphaFoldDB" id="A0A9D1KV34"/>
<dbReference type="PANTHER" id="PTHR33490:SF6">
    <property type="entry name" value="SLL1049 PROTEIN"/>
    <property type="match status" value="1"/>
</dbReference>
<dbReference type="SUPFAM" id="SSF54001">
    <property type="entry name" value="Cysteine proteinases"/>
    <property type="match status" value="1"/>
</dbReference>
<dbReference type="InterPro" id="IPR002931">
    <property type="entry name" value="Transglutaminase-like"/>
</dbReference>
<name>A0A9D1KV34_9FIRM</name>
<reference evidence="4" key="2">
    <citation type="journal article" date="2021" name="PeerJ">
        <title>Extensive microbial diversity within the chicken gut microbiome revealed by metagenomics and culture.</title>
        <authorList>
            <person name="Gilroy R."/>
            <person name="Ravi A."/>
            <person name="Getino M."/>
            <person name="Pursley I."/>
            <person name="Horton D.L."/>
            <person name="Alikhan N.F."/>
            <person name="Baker D."/>
            <person name="Gharbi K."/>
            <person name="Hall N."/>
            <person name="Watson M."/>
            <person name="Adriaenssens E.M."/>
            <person name="Foster-Nyarko E."/>
            <person name="Jarju S."/>
            <person name="Secka A."/>
            <person name="Antonio M."/>
            <person name="Oren A."/>
            <person name="Chaudhuri R.R."/>
            <person name="La Ragione R."/>
            <person name="Hildebrand F."/>
            <person name="Pallen M.J."/>
        </authorList>
    </citation>
    <scope>NUCLEOTIDE SEQUENCE</scope>
    <source>
        <strain evidence="4">CHK187-14744</strain>
    </source>
</reference>
<gene>
    <name evidence="4" type="ORF">IAB63_00805</name>
</gene>
<comment type="caution">
    <text evidence="4">The sequence shown here is derived from an EMBL/GenBank/DDBJ whole genome shotgun (WGS) entry which is preliminary data.</text>
</comment>
<reference evidence="4" key="1">
    <citation type="submission" date="2020-10" db="EMBL/GenBank/DDBJ databases">
        <authorList>
            <person name="Gilroy R."/>
        </authorList>
    </citation>
    <scope>NUCLEOTIDE SEQUENCE</scope>
    <source>
        <strain evidence="4">CHK187-14744</strain>
    </source>
</reference>
<dbReference type="Pfam" id="PF01841">
    <property type="entry name" value="Transglut_core"/>
    <property type="match status" value="1"/>
</dbReference>
<evidence type="ECO:0000259" key="3">
    <source>
        <dbReference type="SMART" id="SM00460"/>
    </source>
</evidence>
<evidence type="ECO:0000313" key="5">
    <source>
        <dbReference type="Proteomes" id="UP000824164"/>
    </source>
</evidence>
<evidence type="ECO:0000256" key="2">
    <source>
        <dbReference type="SAM" id="SignalP"/>
    </source>
</evidence>
<feature type="chain" id="PRO_5039503784" evidence="2">
    <location>
        <begin position="26"/>
        <end position="314"/>
    </location>
</feature>
<evidence type="ECO:0000256" key="1">
    <source>
        <dbReference type="SAM" id="MobiDB-lite"/>
    </source>
</evidence>
<dbReference type="EMBL" id="DVLT01000004">
    <property type="protein sequence ID" value="HIU01776.1"/>
    <property type="molecule type" value="Genomic_DNA"/>
</dbReference>
<feature type="region of interest" description="Disordered" evidence="1">
    <location>
        <begin position="29"/>
        <end position="48"/>
    </location>
</feature>
<dbReference type="Gene3D" id="3.10.620.30">
    <property type="match status" value="1"/>
</dbReference>
<evidence type="ECO:0000313" key="4">
    <source>
        <dbReference type="EMBL" id="HIU01776.1"/>
    </source>
</evidence>
<organism evidence="4 5">
    <name type="scientific">Candidatus Onthocola gallistercoris</name>
    <dbReference type="NCBI Taxonomy" id="2840876"/>
    <lineage>
        <taxon>Bacteria</taxon>
        <taxon>Bacillati</taxon>
        <taxon>Bacillota</taxon>
        <taxon>Bacilli</taxon>
        <taxon>Candidatus Onthocola</taxon>
    </lineage>
</organism>
<accession>A0A9D1KV34</accession>
<keyword evidence="2" id="KW-0732">Signal</keyword>
<dbReference type="Proteomes" id="UP000824164">
    <property type="component" value="Unassembled WGS sequence"/>
</dbReference>
<proteinExistence type="predicted"/>
<sequence>MNRWLIIRALCLTLLISLFPSGCSSGGAPDIPNTQSTASSPESVRDNTPQVLVPEASGDIVYGSGTVSIDASNTAEGYVMVRYTGTNPKVKLLIATPADVTYTYLLRGGDYETFPLTGGDGTYQLTIYENITGDSYAAAFSQSVDVEGSDPFKPYLYPNQYITFTADSKAVALAADLAENASGDLDVVASVYDYVIKNISYDTDLAENVSYGYLPDVDVTLDSGKGICFDYAALMTAMLRSQRIPTRLEVGYSDDLYHAWISTYVKEIGWVDNVIEFDGKSWSLMDPTLAANNSAESVREYVGSGSHYTVKYTY</sequence>
<dbReference type="InterPro" id="IPR038765">
    <property type="entry name" value="Papain-like_cys_pep_sf"/>
</dbReference>
<dbReference type="PANTHER" id="PTHR33490">
    <property type="entry name" value="BLR5614 PROTEIN-RELATED"/>
    <property type="match status" value="1"/>
</dbReference>
<protein>
    <submittedName>
        <fullName evidence="4">Transglutaminase domain-containing protein</fullName>
    </submittedName>
</protein>
<dbReference type="SMART" id="SM00460">
    <property type="entry name" value="TGc"/>
    <property type="match status" value="1"/>
</dbReference>
<feature type="compositionally biased region" description="Polar residues" evidence="1">
    <location>
        <begin position="32"/>
        <end position="48"/>
    </location>
</feature>
<feature type="domain" description="Transglutaminase-like" evidence="3">
    <location>
        <begin position="220"/>
        <end position="289"/>
    </location>
</feature>
<feature type="signal peptide" evidence="2">
    <location>
        <begin position="1"/>
        <end position="25"/>
    </location>
</feature>